<evidence type="ECO:0000313" key="4">
    <source>
        <dbReference type="EMBL" id="GAW81185.1"/>
    </source>
</evidence>
<reference evidence="5" key="1">
    <citation type="submission" date="2017-04" db="EMBL/GenBank/DDBJ databases">
        <title>Plasmodium gonderi genome.</title>
        <authorList>
            <person name="Arisue N."/>
            <person name="Honma H."/>
            <person name="Kawai S."/>
            <person name="Tougan T."/>
            <person name="Tanabe K."/>
            <person name="Horii T."/>
        </authorList>
    </citation>
    <scope>NUCLEOTIDE SEQUENCE [LARGE SCALE GENOMIC DNA]</scope>
    <source>
        <strain evidence="5">ATCC 30045</strain>
    </source>
</reference>
<keyword evidence="3" id="KW-1133">Transmembrane helix</keyword>
<keyword evidence="5" id="KW-1185">Reference proteome</keyword>
<feature type="transmembrane region" description="Helical" evidence="3">
    <location>
        <begin position="1236"/>
        <end position="1261"/>
    </location>
</feature>
<feature type="compositionally biased region" description="Polar residues" evidence="2">
    <location>
        <begin position="939"/>
        <end position="953"/>
    </location>
</feature>
<dbReference type="GeneID" id="39747903"/>
<keyword evidence="1" id="KW-0175">Coiled coil</keyword>
<evidence type="ECO:0000256" key="2">
    <source>
        <dbReference type="SAM" id="MobiDB-lite"/>
    </source>
</evidence>
<feature type="transmembrane region" description="Helical" evidence="3">
    <location>
        <begin position="1267"/>
        <end position="1285"/>
    </location>
</feature>
<protein>
    <submittedName>
        <fullName evidence="4">Uncharacterized protein</fullName>
    </submittedName>
</protein>
<dbReference type="OrthoDB" id="340611at2759"/>
<proteinExistence type="predicted"/>
<feature type="compositionally biased region" description="Polar residues" evidence="2">
    <location>
        <begin position="276"/>
        <end position="292"/>
    </location>
</feature>
<evidence type="ECO:0000313" key="5">
    <source>
        <dbReference type="Proteomes" id="UP000195521"/>
    </source>
</evidence>
<feature type="region of interest" description="Disordered" evidence="2">
    <location>
        <begin position="922"/>
        <end position="958"/>
    </location>
</feature>
<feature type="transmembrane region" description="Helical" evidence="3">
    <location>
        <begin position="515"/>
        <end position="533"/>
    </location>
</feature>
<accession>A0A1Y1JII4</accession>
<feature type="transmembrane region" description="Helical" evidence="3">
    <location>
        <begin position="545"/>
        <end position="564"/>
    </location>
</feature>
<organism evidence="4 5">
    <name type="scientific">Plasmodium gonderi</name>
    <dbReference type="NCBI Taxonomy" id="77519"/>
    <lineage>
        <taxon>Eukaryota</taxon>
        <taxon>Sar</taxon>
        <taxon>Alveolata</taxon>
        <taxon>Apicomplexa</taxon>
        <taxon>Aconoidasida</taxon>
        <taxon>Haemosporida</taxon>
        <taxon>Plasmodiidae</taxon>
        <taxon>Plasmodium</taxon>
        <taxon>Plasmodium (Plasmodium)</taxon>
    </lineage>
</organism>
<sequence>MSTWINKKLISISEKVIENVIDSFTNKNTPIENIQNIQGTQLGKIISKVISSKYFFKNDDICYNSRNLDFNWHVKNRTYKRKKKRGKDKIKRIHKKLLDERRRKINSKRRRYIGNKTKDENEDECKEDSYSNICINSKGPNYLSIDESYIGTSTQLSVNKPCEAEENEKEISLKKEVMTCKSSVQSVFSEIPDWMTSVNSNAASGYGSCVENTSDSYHSNYGANSDCTSRRSCNRKFRERSRGSSFENSAHTSLNLSTSESVSSSLNESLSLCSSRNKTSTGEQRESSLNSNHHSEARENYVMLKQSHLCKLNIFIKEAKLLFFNKNVSINDISIFVTTILEDKKYVGKLRKLSSRTLPMNNLIINEYINHNLKDIYSDIVINIKYKNRKKNNEEIILGRVIIPLFLVLNTYKYKIKNIRNKIKYCTKCFLWLHIFPCNNKLFNYKFFKPVEGFEEYGMLNPLYTLGFLNIKMRILFKKNPLFLTLYSNMRKPLFYYKLPIQFEPLYCQYYSENFFVYVTNLPIWVYKFFYIFNPKRVEMIPLNYYDYVFILSFWLFFFRLIVFSPIFHISVHFFFCLIFISLSYKYGKINYCHNMNYNFRPVQVKRRSHRNFNHERNNNQMISIFHPENRRNVHFFNKRREISLTANDVDSNYCCKYEGEVSLLKDFPHSSALSSKEGETYKAETLICSSRMVGSNLETPHDEILTKVKEKEGKFGHNVSERDVMIRQYGLKNDDFLKLIVTDDDMKSVPSEKENNWLNKKCIHGKDEEFSGDTENGMVSIHNDFNSNSSFNGGDSFYKPVNQNNDSERYVAQLQIEENCFLKESALYNNDEETKEIAKKIEKKIEKEIENESRENEKKKKKEKKGIIDFMNNTPDEINNKINNVTKFAKRLQNMMFDSMDKKPLDFFNVGSHGNGLSSLFNGINERRKKSDKDSTKGENSNYQIGNMNQGDNTREVEQEENYQVKDKTMEVTKNIMKGRSQRENDILQFKKKNAKGLEITMHKNNRIEKTREENEQRNRRNNTCVLHSSNKGEYTDYSVLVSSSCNNGMDSNVMQQSVMNFNDEGFSNCKEVNNSQIVNGNCNNRNDLFIPSSGNLEGEGSHCSHSNNSGESKFSKKNYSFDTFKNNLTSCANEEKSYFGTRNDTNMTSEKKDKFPFKKKYAFMPIVKSPFHNFYLCFSSVDNKQIPIFSNNMDVPNVHLLLKRFITLITLTQNFTGVFTMIYEKLNYAFNWDFTFYTFVNLVILFFICYGVSFILYVLSHIPLFFYRFLFFLLVSMILIKSYEFTEVGYKASLYYQKVSRKRSPWWRLTWRLISKKWCRTVWKKIKWKLKAKGKRDSEFNTYEEPSEDRNGRAAFIIDLVKRFFRSKKRSIQHAIVRNFQKVYKCIYKLLGKVTVYLYFCIFFLKNWLTRMLILKDIEHMKIAKMQGYKNLFFFIHDRMLKKDKNIQNFMKSNETSQSNGNKHNSDVLGGTFKRVRDNKSFFNEEEKHKNFLNQQIYNNYKNVESCIYSSSDKESLSVENYHHNIEHLDYEHYNNDCDNYDDDRESLSQLTDNGMMNVNVDIFLHYYFKKRKYDLFNNFININRNHLYSYKDINLLYSNDDKKINHINYAEYMNNENNYSSSYDNNKKKRF</sequence>
<dbReference type="Proteomes" id="UP000195521">
    <property type="component" value="Unassembled WGS sequence"/>
</dbReference>
<dbReference type="RefSeq" id="XP_028543774.1">
    <property type="nucleotide sequence ID" value="XM_028687973.1"/>
</dbReference>
<feature type="transmembrane region" description="Helical" evidence="3">
    <location>
        <begin position="1203"/>
        <end position="1224"/>
    </location>
</feature>
<evidence type="ECO:0000256" key="3">
    <source>
        <dbReference type="SAM" id="Phobius"/>
    </source>
</evidence>
<feature type="compositionally biased region" description="Basic and acidic residues" evidence="2">
    <location>
        <begin position="926"/>
        <end position="938"/>
    </location>
</feature>
<keyword evidence="3" id="KW-0472">Membrane</keyword>
<dbReference type="EMBL" id="BDQF01000010">
    <property type="protein sequence ID" value="GAW81185.1"/>
    <property type="molecule type" value="Genomic_DNA"/>
</dbReference>
<evidence type="ECO:0000256" key="1">
    <source>
        <dbReference type="SAM" id="Coils"/>
    </source>
</evidence>
<feature type="transmembrane region" description="Helical" evidence="3">
    <location>
        <begin position="570"/>
        <end position="588"/>
    </location>
</feature>
<gene>
    <name evidence="4" type="ORF">PGO_093850</name>
</gene>
<comment type="caution">
    <text evidence="4">The sequence shown here is derived from an EMBL/GenBank/DDBJ whole genome shotgun (WGS) entry which is preliminary data.</text>
</comment>
<feature type="coiled-coil region" evidence="1">
    <location>
        <begin position="836"/>
        <end position="866"/>
    </location>
</feature>
<feature type="region of interest" description="Disordered" evidence="2">
    <location>
        <begin position="275"/>
        <end position="294"/>
    </location>
</feature>
<dbReference type="OMA" id="IFLHYYF"/>
<name>A0A1Y1JII4_PLAGO</name>
<keyword evidence="3" id="KW-0812">Transmembrane</keyword>